<evidence type="ECO:0000259" key="12">
    <source>
        <dbReference type="Pfam" id="PF04057"/>
    </source>
</evidence>
<keyword evidence="8 9" id="KW-0539">Nucleus</keyword>
<dbReference type="OMA" id="DQCDAFY"/>
<dbReference type="SUPFAM" id="SSF50249">
    <property type="entry name" value="Nucleic acid-binding proteins"/>
    <property type="match status" value="4"/>
</dbReference>
<evidence type="ECO:0000259" key="14">
    <source>
        <dbReference type="Pfam" id="PF16900"/>
    </source>
</evidence>
<dbReference type="Gene3D" id="2.40.50.140">
    <property type="entry name" value="Nucleic acid-binding proteins"/>
    <property type="match status" value="4"/>
</dbReference>
<feature type="compositionally biased region" description="Low complexity" evidence="10">
    <location>
        <begin position="129"/>
        <end position="140"/>
    </location>
</feature>
<comment type="subcellular location">
    <subcellularLocation>
        <location evidence="1 9">Nucleus</location>
    </subcellularLocation>
</comment>
<evidence type="ECO:0000256" key="3">
    <source>
        <dbReference type="ARBA" id="ARBA00022705"/>
    </source>
</evidence>
<dbReference type="FunFam" id="2.40.50.140:FF:000090">
    <property type="entry name" value="Replication protein A subunit"/>
    <property type="match status" value="1"/>
</dbReference>
<dbReference type="Pfam" id="PF01336">
    <property type="entry name" value="tRNA_anti-codon"/>
    <property type="match status" value="1"/>
</dbReference>
<evidence type="ECO:0000256" key="1">
    <source>
        <dbReference type="ARBA" id="ARBA00004123"/>
    </source>
</evidence>
<evidence type="ECO:0000256" key="4">
    <source>
        <dbReference type="ARBA" id="ARBA00022723"/>
    </source>
</evidence>
<dbReference type="InterPro" id="IPR047192">
    <property type="entry name" value="Euk_RPA1_DBD_C"/>
</dbReference>
<dbReference type="InterPro" id="IPR013955">
    <property type="entry name" value="Rep_factor-A_C"/>
</dbReference>
<dbReference type="GeneID" id="16068400"/>
<dbReference type="GO" id="GO:0003677">
    <property type="term" value="F:DNA binding"/>
    <property type="evidence" value="ECO:0007669"/>
    <property type="project" value="UniProtKB-KW"/>
</dbReference>
<dbReference type="NCBIfam" id="TIGR00617">
    <property type="entry name" value="rpa1"/>
    <property type="match status" value="1"/>
</dbReference>
<sequence>MDVLTPNAVAAIMRDEGPEDPVVQILTIKKISPGDSKGQKADRFRLTISDGTNKHNSAMLATQLNPMIVNEEVVKNGAIRLKKFMANTVQDRTIIIVLQAEVVAKDLGSVIGDPVGLGEKRKPAPAPAPSAATASRPAAPVKTENPYKSPPKPAMPSMAAASSGAYSPIMSLHPYLHRWTIRARVASKSNVRTWNNQRGSGRLFSVDLIDDSGEIRATGFNDVCDSLHPVFEVGKCYVIQGGKIKPANKRFNQLNNEYEMQFESDTRVTLDMSADNVIPQQKFDFKSFRELENTPVSRESNVFADVLAVCHSINDADTIITKATGRELTKRDITLLDRDGLSMTCTLWGQDAEDFEKNGGVVGAVLAIKAARVSDYNGRSLSVSQSSTMYINPDNDEAHSLKGWYDMEGATVEAKPLTVRNAGGNTTRILLSQIKDDQIGMIDGKPEYFMAVATVTYIKKDNCMYRACPSDSCNKKVIENGPEEYRCEKCNKSYPNFKWRLMTSMSIADATGQTWVTAFQESAEKLLDSTSQELGHLMENDEAAFSKKIADAQFRTWRFKCRAKADTYQDDTRVRVSVVDASPVNYVDEAAHLIQQINLYG</sequence>
<dbReference type="Proteomes" id="UP000007799">
    <property type="component" value="Unassembled WGS sequence"/>
</dbReference>
<dbReference type="RefSeq" id="XP_004987874.1">
    <property type="nucleotide sequence ID" value="XM_004987817.1"/>
</dbReference>
<keyword evidence="3 9" id="KW-0235">DNA replication</keyword>
<evidence type="ECO:0000259" key="11">
    <source>
        <dbReference type="Pfam" id="PF01336"/>
    </source>
</evidence>
<dbReference type="eggNOG" id="KOG0851">
    <property type="taxonomic scope" value="Eukaryota"/>
</dbReference>
<dbReference type="CDD" id="cd04476">
    <property type="entry name" value="RPA1_DBD_C"/>
    <property type="match status" value="1"/>
</dbReference>
<feature type="domain" description="Replication factor A C-terminal" evidence="13">
    <location>
        <begin position="448"/>
        <end position="593"/>
    </location>
</feature>
<evidence type="ECO:0000313" key="16">
    <source>
        <dbReference type="Proteomes" id="UP000007799"/>
    </source>
</evidence>
<accession>F2US95</accession>
<dbReference type="GO" id="GO:0005634">
    <property type="term" value="C:nucleus"/>
    <property type="evidence" value="ECO:0007669"/>
    <property type="project" value="UniProtKB-SubCell"/>
</dbReference>
<dbReference type="FunFam" id="2.40.50.140:FF:000117">
    <property type="entry name" value="Replication protein A subunit"/>
    <property type="match status" value="1"/>
</dbReference>
<dbReference type="EMBL" id="GL832994">
    <property type="protein sequence ID" value="EGD81004.1"/>
    <property type="molecule type" value="Genomic_DNA"/>
</dbReference>
<evidence type="ECO:0000256" key="9">
    <source>
        <dbReference type="RuleBase" id="RU364130"/>
    </source>
</evidence>
<comment type="similarity">
    <text evidence="2 9">Belongs to the replication factor A protein 1 family.</text>
</comment>
<keyword evidence="6 9" id="KW-0862">Zinc</keyword>
<dbReference type="GO" id="GO:0006310">
    <property type="term" value="P:DNA recombination"/>
    <property type="evidence" value="ECO:0007669"/>
    <property type="project" value="InterPro"/>
</dbReference>
<dbReference type="Pfam" id="PF16900">
    <property type="entry name" value="REPA_OB_2"/>
    <property type="match status" value="1"/>
</dbReference>
<keyword evidence="5 9" id="KW-0863">Zinc-finger</keyword>
<reference evidence="15" key="1">
    <citation type="submission" date="2009-08" db="EMBL/GenBank/DDBJ databases">
        <title>Annotation of Salpingoeca rosetta.</title>
        <authorList>
            <consortium name="The Broad Institute Genome Sequencing Platform"/>
            <person name="Russ C."/>
            <person name="Cuomo C."/>
            <person name="Burger G."/>
            <person name="Gray M.W."/>
            <person name="Holland P.W.H."/>
            <person name="King N."/>
            <person name="Lang F.B.F."/>
            <person name="Roger A.J."/>
            <person name="Ruiz-Trillo I."/>
            <person name="Young S.K."/>
            <person name="Zeng Q."/>
            <person name="Gargeya S."/>
            <person name="Alvarado L."/>
            <person name="Berlin A."/>
            <person name="Chapman S.B."/>
            <person name="Chen Z."/>
            <person name="Freedman E."/>
            <person name="Gellesch M."/>
            <person name="Goldberg J."/>
            <person name="Griggs A."/>
            <person name="Gujja S."/>
            <person name="Heilman E."/>
            <person name="Heiman D."/>
            <person name="Howarth C."/>
            <person name="Mehta T."/>
            <person name="Neiman D."/>
            <person name="Pearson M."/>
            <person name="Roberts A."/>
            <person name="Saif S."/>
            <person name="Shea T."/>
            <person name="Shenoy N."/>
            <person name="Sisk P."/>
            <person name="Stolte C."/>
            <person name="Sykes S."/>
            <person name="White J."/>
            <person name="Yandava C."/>
            <person name="Haas B."/>
            <person name="Nusbaum C."/>
            <person name="Birren B."/>
        </authorList>
    </citation>
    <scope>NUCLEOTIDE SEQUENCE [LARGE SCALE GENOMIC DNA]</scope>
    <source>
        <strain evidence="15">ATCC 50818</strain>
    </source>
</reference>
<dbReference type="AlphaFoldDB" id="F2US95"/>
<keyword evidence="7 9" id="KW-0238">DNA-binding</keyword>
<keyword evidence="16" id="KW-1185">Reference proteome</keyword>
<dbReference type="InterPro" id="IPR007199">
    <property type="entry name" value="Rep_factor-A_N"/>
</dbReference>
<evidence type="ECO:0000259" key="13">
    <source>
        <dbReference type="Pfam" id="PF08646"/>
    </source>
</evidence>
<evidence type="ECO:0000256" key="2">
    <source>
        <dbReference type="ARBA" id="ARBA00005690"/>
    </source>
</evidence>
<evidence type="ECO:0000256" key="5">
    <source>
        <dbReference type="ARBA" id="ARBA00022771"/>
    </source>
</evidence>
<dbReference type="Pfam" id="PF04057">
    <property type="entry name" value="Rep-A_N"/>
    <property type="match status" value="1"/>
</dbReference>
<dbReference type="FunCoup" id="F2US95">
    <property type="interactions" value="1541"/>
</dbReference>
<dbReference type="OrthoDB" id="1751331at2759"/>
<dbReference type="CDD" id="cd04477">
    <property type="entry name" value="RPA1N"/>
    <property type="match status" value="1"/>
</dbReference>
<dbReference type="STRING" id="946362.F2US95"/>
<feature type="region of interest" description="Disordered" evidence="10">
    <location>
        <begin position="114"/>
        <end position="156"/>
    </location>
</feature>
<dbReference type="InterPro" id="IPR004365">
    <property type="entry name" value="NA-bd_OB_tRNA"/>
</dbReference>
<proteinExistence type="inferred from homology"/>
<dbReference type="PANTHER" id="PTHR47165">
    <property type="entry name" value="OS03G0429900 PROTEIN"/>
    <property type="match status" value="1"/>
</dbReference>
<protein>
    <recommendedName>
        <fullName evidence="9">Replication protein A subunit</fullName>
    </recommendedName>
</protein>
<dbReference type="InParanoid" id="F2US95"/>
<evidence type="ECO:0000256" key="8">
    <source>
        <dbReference type="ARBA" id="ARBA00023242"/>
    </source>
</evidence>
<dbReference type="FunFam" id="2.40.50.140:FF:000064">
    <property type="entry name" value="Replication protein A subunit"/>
    <property type="match status" value="1"/>
</dbReference>
<dbReference type="KEGG" id="sre:PTSG_10947"/>
<keyword evidence="4 9" id="KW-0479">Metal-binding</keyword>
<gene>
    <name evidence="15" type="ORF">PTSG_10947</name>
</gene>
<feature type="domain" description="Replication factor-A protein 1 N-terminal" evidence="12">
    <location>
        <begin position="4"/>
        <end position="104"/>
    </location>
</feature>
<evidence type="ECO:0000313" key="15">
    <source>
        <dbReference type="EMBL" id="EGD81004.1"/>
    </source>
</evidence>
<dbReference type="CDD" id="cd04475">
    <property type="entry name" value="RPA1_DBD_B"/>
    <property type="match status" value="1"/>
</dbReference>
<dbReference type="CDD" id="cd04474">
    <property type="entry name" value="RPA1_DBD_A"/>
    <property type="match status" value="1"/>
</dbReference>
<evidence type="ECO:0000256" key="7">
    <source>
        <dbReference type="ARBA" id="ARBA00023125"/>
    </source>
</evidence>
<dbReference type="PANTHER" id="PTHR47165:SF4">
    <property type="entry name" value="OS03G0429900 PROTEIN"/>
    <property type="match status" value="1"/>
</dbReference>
<dbReference type="GO" id="GO:0006281">
    <property type="term" value="P:DNA repair"/>
    <property type="evidence" value="ECO:0007669"/>
    <property type="project" value="InterPro"/>
</dbReference>
<feature type="domain" description="Replication protein A OB" evidence="14">
    <location>
        <begin position="298"/>
        <end position="392"/>
    </location>
</feature>
<dbReference type="Pfam" id="PF08646">
    <property type="entry name" value="Rep_fac-A_C"/>
    <property type="match status" value="1"/>
</dbReference>
<dbReference type="GO" id="GO:0006260">
    <property type="term" value="P:DNA replication"/>
    <property type="evidence" value="ECO:0007669"/>
    <property type="project" value="UniProtKB-KW"/>
</dbReference>
<feature type="domain" description="OB" evidence="11">
    <location>
        <begin position="179"/>
        <end position="263"/>
    </location>
</feature>
<organism evidence="16">
    <name type="scientific">Salpingoeca rosetta (strain ATCC 50818 / BSB-021)</name>
    <dbReference type="NCBI Taxonomy" id="946362"/>
    <lineage>
        <taxon>Eukaryota</taxon>
        <taxon>Choanoflagellata</taxon>
        <taxon>Craspedida</taxon>
        <taxon>Salpingoecidae</taxon>
        <taxon>Salpingoeca</taxon>
    </lineage>
</organism>
<evidence type="ECO:0000256" key="10">
    <source>
        <dbReference type="SAM" id="MobiDB-lite"/>
    </source>
</evidence>
<dbReference type="FunFam" id="2.40.50.140:FF:000041">
    <property type="entry name" value="Replication protein A subunit"/>
    <property type="match status" value="1"/>
</dbReference>
<dbReference type="GO" id="GO:0008270">
    <property type="term" value="F:zinc ion binding"/>
    <property type="evidence" value="ECO:0007669"/>
    <property type="project" value="UniProtKB-KW"/>
</dbReference>
<name>F2US95_SALR5</name>
<dbReference type="InterPro" id="IPR031657">
    <property type="entry name" value="REPA_OB_2"/>
</dbReference>
<dbReference type="InterPro" id="IPR012340">
    <property type="entry name" value="NA-bd_OB-fold"/>
</dbReference>
<evidence type="ECO:0000256" key="6">
    <source>
        <dbReference type="ARBA" id="ARBA00022833"/>
    </source>
</evidence>
<dbReference type="InterPro" id="IPR004591">
    <property type="entry name" value="Rfa1"/>
</dbReference>